<dbReference type="PANTHER" id="PTHR10277:SF9">
    <property type="entry name" value="2-ISOPROPYLMALATE SYNTHASE 1, CHLOROPLASTIC-RELATED"/>
    <property type="match status" value="1"/>
</dbReference>
<evidence type="ECO:0000256" key="9">
    <source>
        <dbReference type="ARBA" id="ARBA00023304"/>
    </source>
</evidence>
<dbReference type="FunFam" id="1.10.238.260:FF:000001">
    <property type="entry name" value="2-isopropylmalate synthase"/>
    <property type="match status" value="1"/>
</dbReference>
<dbReference type="PANTHER" id="PTHR10277">
    <property type="entry name" value="HOMOCITRATE SYNTHASE-RELATED"/>
    <property type="match status" value="1"/>
</dbReference>
<dbReference type="GO" id="GO:0019298">
    <property type="term" value="P:coenzyme B biosynthetic process"/>
    <property type="evidence" value="ECO:0007669"/>
    <property type="project" value="TreeGrafter"/>
</dbReference>
<keyword evidence="9" id="KW-0100">Branched-chain amino acid biosynthesis</keyword>
<evidence type="ECO:0000256" key="11">
    <source>
        <dbReference type="ARBA" id="ARBA00030312"/>
    </source>
</evidence>
<evidence type="ECO:0000256" key="2">
    <source>
        <dbReference type="ARBA" id="ARBA00003715"/>
    </source>
</evidence>
<protein>
    <recommendedName>
        <fullName evidence="12">Probable 2-isopropylmalate synthase</fullName>
        <ecNumber evidence="5">2.3.3.13</ecNumber>
    </recommendedName>
    <alternativeName>
        <fullName evidence="10">Alpha-IPM synthase</fullName>
    </alternativeName>
    <alternativeName>
        <fullName evidence="11">Alpha-isopropylmalate synthase</fullName>
    </alternativeName>
</protein>
<reference evidence="15" key="1">
    <citation type="submission" date="2016-05" db="EMBL/GenBank/DDBJ databases">
        <title>Microbial consortia oxidize butane by reversing methanogenesis.</title>
        <authorList>
            <person name="Laso-Perez R."/>
            <person name="Richter M."/>
            <person name="Wegener G."/>
            <person name="Musat F."/>
        </authorList>
    </citation>
    <scope>NUCLEOTIDE SEQUENCE [LARGE SCALE GENOMIC DNA]</scope>
    <source>
        <strain evidence="15">BOX1</strain>
    </source>
</reference>
<accession>A0A1F2P6V1</accession>
<comment type="caution">
    <text evidence="15">The sequence shown here is derived from an EMBL/GenBank/DDBJ whole genome shotgun (WGS) entry which is preliminary data.</text>
</comment>
<dbReference type="Pfam" id="PF08502">
    <property type="entry name" value="LeuA_dimer"/>
    <property type="match status" value="1"/>
</dbReference>
<dbReference type="EC" id="2.3.3.13" evidence="5"/>
<dbReference type="PROSITE" id="PS50991">
    <property type="entry name" value="PYR_CT"/>
    <property type="match status" value="1"/>
</dbReference>
<dbReference type="Gene3D" id="3.30.160.270">
    <property type="match status" value="1"/>
</dbReference>
<dbReference type="CDD" id="cd07940">
    <property type="entry name" value="DRE_TIM_IPMS"/>
    <property type="match status" value="1"/>
</dbReference>
<evidence type="ECO:0000256" key="5">
    <source>
        <dbReference type="ARBA" id="ARBA00012973"/>
    </source>
</evidence>
<evidence type="ECO:0000256" key="13">
    <source>
        <dbReference type="RuleBase" id="RU003523"/>
    </source>
</evidence>
<dbReference type="InterPro" id="IPR002034">
    <property type="entry name" value="AIPM/Hcit_synth_CS"/>
</dbReference>
<proteinExistence type="inferred from homology"/>
<dbReference type="InterPro" id="IPR050073">
    <property type="entry name" value="2-IPM_HCS-like"/>
</dbReference>
<dbReference type="InterPro" id="IPR013709">
    <property type="entry name" value="2-isopropylmalate_synth_dimer"/>
</dbReference>
<dbReference type="InterPro" id="IPR013785">
    <property type="entry name" value="Aldolase_TIM"/>
</dbReference>
<dbReference type="SMART" id="SM00917">
    <property type="entry name" value="LeuA_dimer"/>
    <property type="match status" value="1"/>
</dbReference>
<dbReference type="Gene3D" id="3.20.20.70">
    <property type="entry name" value="Aldolase class I"/>
    <property type="match status" value="1"/>
</dbReference>
<evidence type="ECO:0000256" key="3">
    <source>
        <dbReference type="ARBA" id="ARBA00004689"/>
    </source>
</evidence>
<dbReference type="InterPro" id="IPR054691">
    <property type="entry name" value="LeuA/HCS_post-cat"/>
</dbReference>
<keyword evidence="7" id="KW-0028">Amino-acid biosynthesis</keyword>
<dbReference type="InterPro" id="IPR036230">
    <property type="entry name" value="LeuA_allosteric_dom_sf"/>
</dbReference>
<comment type="catalytic activity">
    <reaction evidence="1">
        <text>3-methyl-2-oxobutanoate + acetyl-CoA + H2O = (2S)-2-isopropylmalate + CoA + H(+)</text>
        <dbReference type="Rhea" id="RHEA:21524"/>
        <dbReference type="ChEBI" id="CHEBI:1178"/>
        <dbReference type="ChEBI" id="CHEBI:11851"/>
        <dbReference type="ChEBI" id="CHEBI:15377"/>
        <dbReference type="ChEBI" id="CHEBI:15378"/>
        <dbReference type="ChEBI" id="CHEBI:57287"/>
        <dbReference type="ChEBI" id="CHEBI:57288"/>
        <dbReference type="EC" id="2.3.3.13"/>
    </reaction>
</comment>
<dbReference type="InterPro" id="IPR000891">
    <property type="entry name" value="PYR_CT"/>
</dbReference>
<evidence type="ECO:0000256" key="4">
    <source>
        <dbReference type="ARBA" id="ARBA00006154"/>
    </source>
</evidence>
<comment type="function">
    <text evidence="2">Catalyzes the condensation of the acetyl group of acetyl-CoA with 3-methyl-2-oxobutanoate (2-oxoisovalerate) to form 3-carboxy-3-hydroxy-4-methylpentanoate (2-isopropylmalate).</text>
</comment>
<feature type="domain" description="Pyruvate carboxyltransferase" evidence="14">
    <location>
        <begin position="25"/>
        <end position="276"/>
    </location>
</feature>
<dbReference type="PROSITE" id="PS00816">
    <property type="entry name" value="AIPM_HOMOCIT_SYNTH_2"/>
    <property type="match status" value="1"/>
</dbReference>
<comment type="similarity">
    <text evidence="4 13">Belongs to the alpha-IPM synthase/homocitrate synthase family.</text>
</comment>
<keyword evidence="8 13" id="KW-0808">Transferase</keyword>
<keyword evidence="6" id="KW-0432">Leucine biosynthesis</keyword>
<organism evidence="15 16">
    <name type="scientific">Candidatus Syntropharchaeum butanivorans</name>
    <dbReference type="NCBI Taxonomy" id="1839936"/>
    <lineage>
        <taxon>Archaea</taxon>
        <taxon>Methanobacteriati</taxon>
        <taxon>Methanobacteriota</taxon>
        <taxon>Stenosarchaea group</taxon>
        <taxon>Methanomicrobia</taxon>
        <taxon>Methanosarcinales</taxon>
        <taxon>ANME-2 cluster</taxon>
        <taxon>Candidatus Syntropharchaeum</taxon>
    </lineage>
</organism>
<dbReference type="PROSITE" id="PS00815">
    <property type="entry name" value="AIPM_HOMOCIT_SYNTH_1"/>
    <property type="match status" value="1"/>
</dbReference>
<comment type="pathway">
    <text evidence="3">Amino-acid biosynthesis; L-leucine biosynthesis; L-leucine from 3-methyl-2-oxobutanoate: step 1/4.</text>
</comment>
<dbReference type="SUPFAM" id="SSF110921">
    <property type="entry name" value="2-isopropylmalate synthase LeuA, allosteric (dimerisation) domain"/>
    <property type="match status" value="1"/>
</dbReference>
<evidence type="ECO:0000313" key="15">
    <source>
        <dbReference type="EMBL" id="OFV67067.1"/>
    </source>
</evidence>
<dbReference type="AlphaFoldDB" id="A0A1F2P6V1"/>
<dbReference type="NCBIfam" id="TIGR02090">
    <property type="entry name" value="LEU1_arch"/>
    <property type="match status" value="1"/>
</dbReference>
<evidence type="ECO:0000256" key="10">
    <source>
        <dbReference type="ARBA" id="ARBA00029993"/>
    </source>
</evidence>
<dbReference type="InterPro" id="IPR011830">
    <property type="entry name" value="LEU1_arch"/>
</dbReference>
<evidence type="ECO:0000256" key="6">
    <source>
        <dbReference type="ARBA" id="ARBA00022430"/>
    </source>
</evidence>
<dbReference type="SUPFAM" id="SSF51569">
    <property type="entry name" value="Aldolase"/>
    <property type="match status" value="1"/>
</dbReference>
<dbReference type="FunFam" id="3.20.20.70:FF:000010">
    <property type="entry name" value="2-isopropylmalate synthase"/>
    <property type="match status" value="1"/>
</dbReference>
<evidence type="ECO:0000259" key="14">
    <source>
        <dbReference type="PROSITE" id="PS50991"/>
    </source>
</evidence>
<evidence type="ECO:0000256" key="1">
    <source>
        <dbReference type="ARBA" id="ARBA00000064"/>
    </source>
</evidence>
<dbReference type="STRING" id="1839936.SBU_000360"/>
<dbReference type="PATRIC" id="fig|1839936.3.peg.362"/>
<evidence type="ECO:0000313" key="16">
    <source>
        <dbReference type="Proteomes" id="UP000185779"/>
    </source>
</evidence>
<dbReference type="NCBIfam" id="NF002086">
    <property type="entry name" value="PRK00915.1-3"/>
    <property type="match status" value="1"/>
</dbReference>
<dbReference type="Proteomes" id="UP000185779">
    <property type="component" value="Unassembled WGS sequence"/>
</dbReference>
<dbReference type="Pfam" id="PF22617">
    <property type="entry name" value="HCS_D2"/>
    <property type="match status" value="1"/>
</dbReference>
<dbReference type="GO" id="GO:0003852">
    <property type="term" value="F:2-isopropylmalate synthase activity"/>
    <property type="evidence" value="ECO:0007669"/>
    <property type="project" value="UniProtKB-EC"/>
</dbReference>
<dbReference type="NCBIfam" id="NF002085">
    <property type="entry name" value="PRK00915.1-2"/>
    <property type="match status" value="1"/>
</dbReference>
<evidence type="ECO:0000256" key="12">
    <source>
        <dbReference type="ARBA" id="ARBA00069691"/>
    </source>
</evidence>
<evidence type="ECO:0000256" key="8">
    <source>
        <dbReference type="ARBA" id="ARBA00022679"/>
    </source>
</evidence>
<sequence>MRLIRSHGKSITMNLFRDELRGEKVKVFDTTLRDGEQTPGIAFTMDEKLEIARQLDKLGVDVIEAGFPVSSREEFNAVRMIADEGLDADICGLARVIRDDIDACIDSGVDIIHVFVATSDIQREHTIKKSRDEVCNLAVESVEYVKDHGIRCLFSAMDATRTDLDYLMKVLNLVEDAGVDLINVPDTVGVMSPSAMYRLIRHIRDRISVPLDVHCHNDFGLAVANTLMAVEAGARQVQVTINGIGERAGNASLAEVVMSLHAIYGVKTGIRTEYLYETSKLIERLSGLHLLPNTPVVGENAFSHESGVHAHGVIEESSSFEPGIMTPEMVGHRRRIVVGKHTGAHAVAEKLEEAGFEVTEDQLAEILRRVKELGSKGKMVTDADLYTIAEVVLGEIGEREQILRLKELSVMTGNKMTPTAVVRAIVHGEERAVAEIGVGPVDAALNAVKSLIGEFEKIKLRDLRIDAITGGSDALADVMIVVEDEEGRIVSARGVRDDIVIASVEALVSGINRLFLLKRRD</sequence>
<name>A0A1F2P6V1_9EURY</name>
<dbReference type="EMBL" id="LYOR01000001">
    <property type="protein sequence ID" value="OFV67067.1"/>
    <property type="molecule type" value="Genomic_DNA"/>
</dbReference>
<dbReference type="Gene3D" id="1.10.238.260">
    <property type="match status" value="1"/>
</dbReference>
<gene>
    <name evidence="15" type="ORF">SBU_000360</name>
</gene>
<keyword evidence="16" id="KW-1185">Reference proteome</keyword>
<dbReference type="GO" id="GO:0009098">
    <property type="term" value="P:L-leucine biosynthetic process"/>
    <property type="evidence" value="ECO:0007669"/>
    <property type="project" value="UniProtKB-KW"/>
</dbReference>
<evidence type="ECO:0000256" key="7">
    <source>
        <dbReference type="ARBA" id="ARBA00022605"/>
    </source>
</evidence>
<dbReference type="Pfam" id="PF00682">
    <property type="entry name" value="HMGL-like"/>
    <property type="match status" value="1"/>
</dbReference>